<dbReference type="Pfam" id="PF01569">
    <property type="entry name" value="PAP2"/>
    <property type="match status" value="1"/>
</dbReference>
<protein>
    <recommendedName>
        <fullName evidence="2">Phosphatidic acid phosphatase type 2/haloperoxidase domain-containing protein</fullName>
    </recommendedName>
</protein>
<reference evidence="3" key="1">
    <citation type="submission" date="2019-08" db="EMBL/GenBank/DDBJ databases">
        <authorList>
            <person name="Kucharzyk K."/>
            <person name="Murdoch R.W."/>
            <person name="Higgins S."/>
            <person name="Loffler F."/>
        </authorList>
    </citation>
    <scope>NUCLEOTIDE SEQUENCE</scope>
</reference>
<gene>
    <name evidence="3" type="ORF">SDC9_135423</name>
</gene>
<evidence type="ECO:0000313" key="3">
    <source>
        <dbReference type="EMBL" id="MPM88321.1"/>
    </source>
</evidence>
<organism evidence="3">
    <name type="scientific">bioreactor metagenome</name>
    <dbReference type="NCBI Taxonomy" id="1076179"/>
    <lineage>
        <taxon>unclassified sequences</taxon>
        <taxon>metagenomes</taxon>
        <taxon>ecological metagenomes</taxon>
    </lineage>
</organism>
<feature type="transmembrane region" description="Helical" evidence="1">
    <location>
        <begin position="214"/>
        <end position="235"/>
    </location>
</feature>
<keyword evidence="1" id="KW-0472">Membrane</keyword>
<dbReference type="Gene3D" id="1.20.144.10">
    <property type="entry name" value="Phosphatidic acid phosphatase type 2/haloperoxidase"/>
    <property type="match status" value="1"/>
</dbReference>
<feature type="transmembrane region" description="Helical" evidence="1">
    <location>
        <begin position="132"/>
        <end position="152"/>
    </location>
</feature>
<dbReference type="InterPro" id="IPR000326">
    <property type="entry name" value="PAP2/HPO"/>
</dbReference>
<evidence type="ECO:0000256" key="1">
    <source>
        <dbReference type="SAM" id="Phobius"/>
    </source>
</evidence>
<proteinExistence type="predicted"/>
<dbReference type="AlphaFoldDB" id="A0A645DGE0"/>
<comment type="caution">
    <text evidence="3">The sequence shown here is derived from an EMBL/GenBank/DDBJ whole genome shotgun (WGS) entry which is preliminary data.</text>
</comment>
<dbReference type="PANTHER" id="PTHR14969:SF13">
    <property type="entry name" value="AT30094P"/>
    <property type="match status" value="1"/>
</dbReference>
<accession>A0A645DGE0</accession>
<dbReference type="EMBL" id="VSSQ01035956">
    <property type="protein sequence ID" value="MPM88321.1"/>
    <property type="molecule type" value="Genomic_DNA"/>
</dbReference>
<feature type="transmembrane region" description="Helical" evidence="1">
    <location>
        <begin position="188"/>
        <end position="208"/>
    </location>
</feature>
<sequence>MKTEKQRLAMYLEKKCTCIICIMLICSRITMAHTNNGNQSETEGDSIKTPDTLKFSYNQLFIPATLMLYGTVETAVSIKRRMLNYAIGHEVIVHKPERFQIDNITQYIPAASVYALNLAGIKGKNNLRDRSIILGLSSLFAAISINSIKYTVRKERPDKSASNSFPSGHTAIAFMGAEFLWQEYKNVSVWYGIAGYTIAAGTGVFRVYNNKHWVGDVAFGAGLGILCTKLAYWIYPSVDKAFSKNHKNRNKIAFYPYYNGQKGGFSLSIKL</sequence>
<dbReference type="PANTHER" id="PTHR14969">
    <property type="entry name" value="SPHINGOSINE-1-PHOSPHATE PHOSPHOHYDROLASE"/>
    <property type="match status" value="1"/>
</dbReference>
<dbReference type="SUPFAM" id="SSF48317">
    <property type="entry name" value="Acid phosphatase/Vanadium-dependent haloperoxidase"/>
    <property type="match status" value="1"/>
</dbReference>
<evidence type="ECO:0000259" key="2">
    <source>
        <dbReference type="SMART" id="SM00014"/>
    </source>
</evidence>
<dbReference type="InterPro" id="IPR036938">
    <property type="entry name" value="PAP2/HPO_sf"/>
</dbReference>
<feature type="domain" description="Phosphatidic acid phosphatase type 2/haloperoxidase" evidence="2">
    <location>
        <begin position="131"/>
        <end position="232"/>
    </location>
</feature>
<keyword evidence="1" id="KW-0812">Transmembrane</keyword>
<keyword evidence="1" id="KW-1133">Transmembrane helix</keyword>
<name>A0A645DGE0_9ZZZZ</name>
<dbReference type="SMART" id="SM00014">
    <property type="entry name" value="acidPPc"/>
    <property type="match status" value="1"/>
</dbReference>
<dbReference type="CDD" id="cd03394">
    <property type="entry name" value="PAP2_like_5"/>
    <property type="match status" value="1"/>
</dbReference>